<dbReference type="EMBL" id="UGOY01000001">
    <property type="protein sequence ID" value="STY24083.1"/>
    <property type="molecule type" value="Genomic_DNA"/>
</dbReference>
<dbReference type="Pfam" id="PF00144">
    <property type="entry name" value="Beta-lactamase"/>
    <property type="match status" value="1"/>
</dbReference>
<evidence type="ECO:0000313" key="5">
    <source>
        <dbReference type="Proteomes" id="UP000054820"/>
    </source>
</evidence>
<accession>A0A378LB83</accession>
<organism evidence="4 6">
    <name type="scientific">Legionella steigerwaltii</name>
    <dbReference type="NCBI Taxonomy" id="460"/>
    <lineage>
        <taxon>Bacteria</taxon>
        <taxon>Pseudomonadati</taxon>
        <taxon>Pseudomonadota</taxon>
        <taxon>Gammaproteobacteria</taxon>
        <taxon>Legionellales</taxon>
        <taxon>Legionellaceae</taxon>
        <taxon>Legionella</taxon>
    </lineage>
</organism>
<sequence>MQTGGITGASFATVDSKGKITPTPVGTIPDQDSQLEVTEDTPFQCASLSKPVFAYLVLKLIEANKTKSAEEGWVGKFKTDFNLKTPLYTVFRDKGVVLEGDNNPFLKLFSDQEQAKQLTAEMVLSHTTGLPIVGKPPYQFQFEPGKHYAYSGPGIECLQVAIEEVTGIHNLETLAQEHVFGPLKMSKSTYGPERVAANSLKTTAKEYAQFITAWINDDKLNYAFTPVTPADSMKNDYLPNPKSVGRLVEDIDIKDEDRDLVAWGLGIGLVKNKQGQIIGAYHTGDMGDNTAEWRSGVGAVIDPQSKRCLEASVYLTKSPNGHILAEPFLPGVLKPGLDYFFPTYGFARDVEELDGTNFHGMNPGVLKSELKEMAYKTKAATPHFEPTLQSEDNSSKLPELEEDLTESTDSTRKMFHQMSINPLSLRPEPSTKTVKSQEEEVSSVQQVQEIEKTEEDKIQEDTIFNPTPLSISHDPYKK</sequence>
<keyword evidence="5" id="KW-1185">Reference proteome</keyword>
<evidence type="ECO:0000256" key="1">
    <source>
        <dbReference type="SAM" id="MobiDB-lite"/>
    </source>
</evidence>
<dbReference type="STRING" id="460.Lstg_1293"/>
<protein>
    <submittedName>
        <fullName evidence="3 4">Secreted esterase</fullName>
    </submittedName>
</protein>
<dbReference type="PANTHER" id="PTHR43283:SF18">
    <property type="match status" value="1"/>
</dbReference>
<reference evidence="4 6" key="2">
    <citation type="submission" date="2018-06" db="EMBL/GenBank/DDBJ databases">
        <authorList>
            <consortium name="Pathogen Informatics"/>
            <person name="Doyle S."/>
        </authorList>
    </citation>
    <scope>NUCLEOTIDE SEQUENCE [LARGE SCALE GENOMIC DNA]</scope>
    <source>
        <strain evidence="4 6">NCTC11991</strain>
    </source>
</reference>
<evidence type="ECO:0000313" key="3">
    <source>
        <dbReference type="EMBL" id="KTD78558.1"/>
    </source>
</evidence>
<feature type="compositionally biased region" description="Polar residues" evidence="1">
    <location>
        <begin position="387"/>
        <end position="396"/>
    </location>
</feature>
<feature type="compositionally biased region" description="Basic and acidic residues" evidence="1">
    <location>
        <begin position="449"/>
        <end position="460"/>
    </location>
</feature>
<feature type="region of interest" description="Disordered" evidence="1">
    <location>
        <begin position="381"/>
        <end position="478"/>
    </location>
</feature>
<evidence type="ECO:0000313" key="4">
    <source>
        <dbReference type="EMBL" id="STY24083.1"/>
    </source>
</evidence>
<dbReference type="SUPFAM" id="SSF56601">
    <property type="entry name" value="beta-lactamase/transpeptidase-like"/>
    <property type="match status" value="1"/>
</dbReference>
<dbReference type="InterPro" id="IPR001466">
    <property type="entry name" value="Beta-lactam-related"/>
</dbReference>
<dbReference type="Proteomes" id="UP000255110">
    <property type="component" value="Unassembled WGS sequence"/>
</dbReference>
<dbReference type="Gene3D" id="3.40.710.10">
    <property type="entry name" value="DD-peptidase/beta-lactamase superfamily"/>
    <property type="match status" value="1"/>
</dbReference>
<name>A0A378LB83_9GAMM</name>
<dbReference type="PANTHER" id="PTHR43283">
    <property type="entry name" value="BETA-LACTAMASE-RELATED"/>
    <property type="match status" value="1"/>
</dbReference>
<dbReference type="EMBL" id="LNYZ01000009">
    <property type="protein sequence ID" value="KTD78558.1"/>
    <property type="molecule type" value="Genomic_DNA"/>
</dbReference>
<evidence type="ECO:0000259" key="2">
    <source>
        <dbReference type="Pfam" id="PF00144"/>
    </source>
</evidence>
<dbReference type="Proteomes" id="UP000054820">
    <property type="component" value="Unassembled WGS sequence"/>
</dbReference>
<dbReference type="InterPro" id="IPR050789">
    <property type="entry name" value="Diverse_Enzym_Activities"/>
</dbReference>
<evidence type="ECO:0000313" key="6">
    <source>
        <dbReference type="Proteomes" id="UP000255110"/>
    </source>
</evidence>
<dbReference type="InterPro" id="IPR012338">
    <property type="entry name" value="Beta-lactam/transpept-like"/>
</dbReference>
<reference evidence="3 5" key="1">
    <citation type="submission" date="2015-11" db="EMBL/GenBank/DDBJ databases">
        <title>Genomic analysis of 38 Legionella species identifies large and diverse effector repertoires.</title>
        <authorList>
            <person name="Burstein D."/>
            <person name="Amaro F."/>
            <person name="Zusman T."/>
            <person name="Lifshitz Z."/>
            <person name="Cohen O."/>
            <person name="Gilbert J.A."/>
            <person name="Pupko T."/>
            <person name="Shuman H.A."/>
            <person name="Segal G."/>
        </authorList>
    </citation>
    <scope>NUCLEOTIDE SEQUENCE [LARGE SCALE GENOMIC DNA]</scope>
    <source>
        <strain evidence="3 5">SC-18-C9</strain>
    </source>
</reference>
<proteinExistence type="predicted"/>
<gene>
    <name evidence="3" type="ORF">Lstg_1293</name>
    <name evidence="4" type="ORF">NCTC11991_02699</name>
</gene>
<dbReference type="AlphaFoldDB" id="A0A378LB83"/>
<feature type="domain" description="Beta-lactamase-related" evidence="2">
    <location>
        <begin position="1"/>
        <end position="206"/>
    </location>
</feature>